<dbReference type="GeneTree" id="ENSGT00940000154817"/>
<evidence type="ECO:0000256" key="6">
    <source>
        <dbReference type="ARBA" id="ARBA00022454"/>
    </source>
</evidence>
<organism evidence="20 21">
    <name type="scientific">Felis catus</name>
    <name type="common">Cat</name>
    <name type="synonym">Felis silvestris catus</name>
    <dbReference type="NCBI Taxonomy" id="9685"/>
    <lineage>
        <taxon>Eukaryota</taxon>
        <taxon>Metazoa</taxon>
        <taxon>Chordata</taxon>
        <taxon>Craniata</taxon>
        <taxon>Vertebrata</taxon>
        <taxon>Euteleostomi</taxon>
        <taxon>Mammalia</taxon>
        <taxon>Eutheria</taxon>
        <taxon>Laurasiatheria</taxon>
        <taxon>Carnivora</taxon>
        <taxon>Feliformia</taxon>
        <taxon>Felidae</taxon>
        <taxon>Felinae</taxon>
        <taxon>Felis</taxon>
    </lineage>
</organism>
<gene>
    <name evidence="20" type="primary">CLASP1</name>
</gene>
<dbReference type="Pfam" id="PF23271">
    <property type="entry name" value="HEAT_GCN1"/>
    <property type="match status" value="1"/>
</dbReference>
<feature type="compositionally biased region" description="Polar residues" evidence="18">
    <location>
        <begin position="1098"/>
        <end position="1113"/>
    </location>
</feature>
<dbReference type="InterPro" id="IPR011989">
    <property type="entry name" value="ARM-like"/>
</dbReference>
<evidence type="ECO:0000256" key="5">
    <source>
        <dbReference type="ARBA" id="ARBA00009549"/>
    </source>
</evidence>
<dbReference type="Pfam" id="PF21041">
    <property type="entry name" value="XMAP215_CLASP_TOG"/>
    <property type="match status" value="1"/>
</dbReference>
<keyword evidence="21" id="KW-1185">Reference proteome</keyword>
<keyword evidence="11" id="KW-0498">Mitosis</keyword>
<reference evidence="20 21" key="1">
    <citation type="submission" date="2021-02" db="EMBL/GenBank/DDBJ databases">
        <title>Safari Cat Assemblies.</title>
        <authorList>
            <person name="Bredemeyer K.R."/>
            <person name="Murphy W.J."/>
        </authorList>
    </citation>
    <scope>NUCLEOTIDE SEQUENCE [LARGE SCALE GENOMIC DNA]</scope>
</reference>
<feature type="region of interest" description="Disordered" evidence="18">
    <location>
        <begin position="235"/>
        <end position="291"/>
    </location>
</feature>
<keyword evidence="16" id="KW-0137">Centromere</keyword>
<evidence type="ECO:0000256" key="15">
    <source>
        <dbReference type="ARBA" id="ARBA00023306"/>
    </source>
</evidence>
<keyword evidence="13" id="KW-0333">Golgi apparatus</keyword>
<evidence type="ECO:0000256" key="10">
    <source>
        <dbReference type="ARBA" id="ARBA00022737"/>
    </source>
</evidence>
<protein>
    <recommendedName>
        <fullName evidence="19">TOG domain-containing protein</fullName>
    </recommendedName>
</protein>
<name>A0ABI7WNB6_FELCA</name>
<feature type="domain" description="TOG" evidence="19">
    <location>
        <begin position="1306"/>
        <end position="1544"/>
    </location>
</feature>
<dbReference type="Ensembl" id="ENSFCTT00005017386.1">
    <property type="protein sequence ID" value="ENSFCTP00005011804.1"/>
    <property type="gene ID" value="ENSFCTG00005006105.1"/>
</dbReference>
<keyword evidence="7" id="KW-0963">Cytoplasm</keyword>
<feature type="compositionally biased region" description="Low complexity" evidence="18">
    <location>
        <begin position="548"/>
        <end position="567"/>
    </location>
</feature>
<dbReference type="InterPro" id="IPR048491">
    <property type="entry name" value="XMAP215_CLASP_TOG"/>
</dbReference>
<evidence type="ECO:0000256" key="7">
    <source>
        <dbReference type="ARBA" id="ARBA00022490"/>
    </source>
</evidence>
<keyword evidence="6" id="KW-0158">Chromosome</keyword>
<dbReference type="Proteomes" id="UP000823872">
    <property type="component" value="Chromosome C1"/>
</dbReference>
<evidence type="ECO:0000256" key="12">
    <source>
        <dbReference type="ARBA" id="ARBA00022838"/>
    </source>
</evidence>
<evidence type="ECO:0000256" key="1">
    <source>
        <dbReference type="ARBA" id="ARBA00004186"/>
    </source>
</evidence>
<sequence>MEPRMESCLAQVLQKDVGKRLQVGQELIDYFSDKQKSADLEHDQTMLDKLVDGLATSWVNSSNYKVVLLGMDILSALVTRLQDRFKAQIGTVLPSLIDRLGDAKDSVREQDQTLLLKIMDQAANPQYVWDRMLGGFKHKNFRTREGTCLCLVATLNASGAHTLTLSKIVPHICNLLGDPNSQVRDAAINSLVEIYRHVGERVRADLSKKGLPQSRLNVIFTKFDEVQKSGNMIQSANDKNFDDEDSVDGNRPSSASSTSSKAPPSSRRNVGMGTTRRLGSSSLGSKSSAAKEGAGAVDEEDFIKAFDDVPVVQIYSSRDLEESINKIREILSDDKHDWEQRVNALKKIRSLLLAGAAEYDNFFQHLRLLDGAFKLSAKDLRSQVVREACITLGHLSSVLGNKFDHGAEAIMPTIFNLIPNSAKIMATSGVVAVRLIIRHTHIPRLIPVITSNCTSKSVAVRRRCFEFLDLLLQEWQTHSLERHISVLAETIKKGIHDADSEARIEARKCYWGFHSHFSREAEHLYHTLESSYQKALQSHLKNSDSIVSLPQSDRSSSSSQESLNRPLSAKRSPTGSTTSRASTVSTKSVSTTGSLQRSRSDIDVNAAASAKSKVSSASGATPFSSAAALPPGSYASLDGTSTKAEGRIRTRRQSSGSATSVATTPDNRGRSRAKVVSQSQRSRSANPAGAGSRSSSPGKLLGSSYGGLAGGSSRGPPVTPSSEKRSKIPRSQGCSRETSPNRIGLARSSRIPRPSMSQGCSRNTSCESSRDTSPARGFPPLDRFGLGQAGRIPGSVNAMRVLSTSTDLEAAVADALLLGDSRSKKKPVRRRYEPYGMYSDDDANSDASSVCSERSYGSRNGGIPHYLRQTEDVAEVLNHCASSNWSERKEGLLGLQNLLKSQRTLSRVELKRLCEIFTRMFADPHSKRVFSMFLETLVDFIIIHKDDLQDWLFVLLTQLLKKMGADLLGSVQAKVQKALDVTRDSFPFDQQFNILMRFIVDQTQTPNLKVKVAILKYIESLARQMDPTDFVNSSETRLAVSRIITWTTEPKSSDVRKAAQIVLISLFELNTPEFTMLLGALPKTFQDGATKLLHNHLKNSSNTSVGSPSNTIGRTPSRHTSSRTSPLTSPTNCSHGGLSPSRLWGWSADGLSKHPPPFSQPNSIPTAPSHKTLRRSYSPSMLEYDTENLNSEEIYSSLRGVTEAIEKFSFRSQEDLNEPIKRDGKKDCDIVSRDGGVASPATEGRGGSDVVEGGRTALDNKTSLLNTQPPRAFPGPRARDYNPYPYSDTINAYDKTALKEAVFDDDMEQLRDVPIDHSDLVADLLKELSNHNERVEERKGALLELLKITREDSLGVWEEHFKTILLLLLETLGDKDHSIRALALRVLREILRNQPARFKNYAELTIMKTLEAHKDSHKEVVRAAEEAASTLASSIHPEQCIKVLCPIIQTADYPINLAAIKMQTKVVERIAKESLLQLLADIIPGLLQGYDNTESSVRKASVFCLVAIYSVIGEELKPHLAQLTGSKMKLLNLYIKRAQTTNSNSSSSSDVSTHS</sequence>
<feature type="compositionally biased region" description="Polar residues" evidence="18">
    <location>
        <begin position="732"/>
        <end position="741"/>
    </location>
</feature>
<keyword evidence="9" id="KW-0493">Microtubule</keyword>
<evidence type="ECO:0000256" key="14">
    <source>
        <dbReference type="ARBA" id="ARBA00023212"/>
    </source>
</evidence>
<feature type="compositionally biased region" description="Basic and acidic residues" evidence="18">
    <location>
        <begin position="1219"/>
        <end position="1232"/>
    </location>
</feature>
<dbReference type="Gene3D" id="1.25.10.10">
    <property type="entry name" value="Leucine-rich Repeat Variant"/>
    <property type="match status" value="4"/>
</dbReference>
<feature type="domain" description="TOG" evidence="19">
    <location>
        <begin position="865"/>
        <end position="1103"/>
    </location>
</feature>
<evidence type="ECO:0000259" key="19">
    <source>
        <dbReference type="SMART" id="SM01349"/>
    </source>
</evidence>
<comment type="subcellular location">
    <subcellularLocation>
        <location evidence="4">Chromosome</location>
        <location evidence="4">Centromere</location>
        <location evidence="4">Kinetochore</location>
    </subcellularLocation>
    <subcellularLocation>
        <location evidence="2">Cytoplasm</location>
        <location evidence="2">Cytoskeleton</location>
        <location evidence="2">Microtubule organizing center</location>
        <location evidence="2">Centrosome</location>
    </subcellularLocation>
    <subcellularLocation>
        <location evidence="1">Cytoplasm</location>
        <location evidence="1">Cytoskeleton</location>
        <location evidence="1">Spindle</location>
    </subcellularLocation>
    <subcellularLocation>
        <location evidence="3">Golgi apparatus</location>
        <location evidence="3">trans-Golgi network</location>
    </subcellularLocation>
</comment>
<feature type="region of interest" description="Disordered" evidence="18">
    <location>
        <begin position="612"/>
        <end position="790"/>
    </location>
</feature>
<keyword evidence="10" id="KW-0677">Repeat</keyword>
<dbReference type="SUPFAM" id="SSF48371">
    <property type="entry name" value="ARM repeat"/>
    <property type="match status" value="2"/>
</dbReference>
<dbReference type="Pfam" id="PF12348">
    <property type="entry name" value="CLASP_N"/>
    <property type="match status" value="1"/>
</dbReference>
<dbReference type="InterPro" id="IPR021133">
    <property type="entry name" value="HEAT_type_2"/>
</dbReference>
<feature type="compositionally biased region" description="Low complexity" evidence="18">
    <location>
        <begin position="574"/>
        <end position="594"/>
    </location>
</feature>
<feature type="region of interest" description="Disordered" evidence="18">
    <location>
        <begin position="543"/>
        <end position="599"/>
    </location>
</feature>
<evidence type="ECO:0000256" key="2">
    <source>
        <dbReference type="ARBA" id="ARBA00004300"/>
    </source>
</evidence>
<accession>A0ABI7WNB6</accession>
<evidence type="ECO:0000256" key="16">
    <source>
        <dbReference type="ARBA" id="ARBA00023328"/>
    </source>
</evidence>
<feature type="domain" description="TOG" evidence="19">
    <location>
        <begin position="319"/>
        <end position="551"/>
    </location>
</feature>
<feature type="compositionally biased region" description="Low complexity" evidence="18">
    <location>
        <begin position="278"/>
        <end position="291"/>
    </location>
</feature>
<evidence type="ECO:0000256" key="17">
    <source>
        <dbReference type="PROSITE-ProRule" id="PRU00103"/>
    </source>
</evidence>
<evidence type="ECO:0000256" key="13">
    <source>
        <dbReference type="ARBA" id="ARBA00023034"/>
    </source>
</evidence>
<feature type="domain" description="TOG" evidence="19">
    <location>
        <begin position="1"/>
        <end position="232"/>
    </location>
</feature>
<dbReference type="Pfam" id="PF21040">
    <property type="entry name" value="CEP104-like_TOG"/>
    <property type="match status" value="1"/>
</dbReference>
<evidence type="ECO:0000256" key="8">
    <source>
        <dbReference type="ARBA" id="ARBA00022618"/>
    </source>
</evidence>
<feature type="compositionally biased region" description="Gly residues" evidence="18">
    <location>
        <begin position="704"/>
        <end position="713"/>
    </location>
</feature>
<evidence type="ECO:0000313" key="20">
    <source>
        <dbReference type="Ensembl" id="ENSFCTP00005011804.1"/>
    </source>
</evidence>
<dbReference type="PANTHER" id="PTHR21567">
    <property type="entry name" value="CLASP"/>
    <property type="match status" value="1"/>
</dbReference>
<dbReference type="InterPro" id="IPR016024">
    <property type="entry name" value="ARM-type_fold"/>
</dbReference>
<feature type="region of interest" description="Disordered" evidence="18">
    <location>
        <begin position="1219"/>
        <end position="1281"/>
    </location>
</feature>
<feature type="compositionally biased region" description="Low complexity" evidence="18">
    <location>
        <begin position="681"/>
        <end position="703"/>
    </location>
</feature>
<feature type="region of interest" description="Disordered" evidence="18">
    <location>
        <begin position="1151"/>
        <end position="1173"/>
    </location>
</feature>
<keyword evidence="12" id="KW-0995">Kinetochore</keyword>
<keyword evidence="14" id="KW-0206">Cytoskeleton</keyword>
<feature type="compositionally biased region" description="Polar residues" evidence="18">
    <location>
        <begin position="755"/>
        <end position="767"/>
    </location>
</feature>
<keyword evidence="8" id="KW-0132">Cell division</keyword>
<dbReference type="PANTHER" id="PTHR21567:SF28">
    <property type="entry name" value="CLIP-ASSOCIATING PROTEIN 1"/>
    <property type="match status" value="1"/>
</dbReference>
<feature type="compositionally biased region" description="Low complexity" evidence="18">
    <location>
        <begin position="251"/>
        <end position="268"/>
    </location>
</feature>
<evidence type="ECO:0000256" key="18">
    <source>
        <dbReference type="SAM" id="MobiDB-lite"/>
    </source>
</evidence>
<dbReference type="InterPro" id="IPR024395">
    <property type="entry name" value="CLASP_N_dom"/>
</dbReference>
<keyword evidence="15" id="KW-0131">Cell cycle</keyword>
<feature type="repeat" description="HEAT" evidence="17">
    <location>
        <begin position="168"/>
        <end position="206"/>
    </location>
</feature>
<evidence type="ECO:0000256" key="3">
    <source>
        <dbReference type="ARBA" id="ARBA00004601"/>
    </source>
</evidence>
<evidence type="ECO:0000256" key="9">
    <source>
        <dbReference type="ARBA" id="ARBA00022701"/>
    </source>
</evidence>
<evidence type="ECO:0000256" key="4">
    <source>
        <dbReference type="ARBA" id="ARBA00004629"/>
    </source>
</evidence>
<feature type="region of interest" description="Disordered" evidence="18">
    <location>
        <begin position="1096"/>
        <end position="1136"/>
    </location>
</feature>
<evidence type="ECO:0000313" key="21">
    <source>
        <dbReference type="Proteomes" id="UP000823872"/>
    </source>
</evidence>
<evidence type="ECO:0000256" key="11">
    <source>
        <dbReference type="ARBA" id="ARBA00022776"/>
    </source>
</evidence>
<feature type="compositionally biased region" description="Polar residues" evidence="18">
    <location>
        <begin position="1259"/>
        <end position="1269"/>
    </location>
</feature>
<reference evidence="20" key="3">
    <citation type="submission" date="2025-09" db="UniProtKB">
        <authorList>
            <consortium name="Ensembl"/>
        </authorList>
    </citation>
    <scope>IDENTIFICATION</scope>
    <source>
        <strain evidence="20">breed Abyssinian</strain>
    </source>
</reference>
<comment type="similarity">
    <text evidence="5">Belongs to the CLASP family.</text>
</comment>
<reference evidence="20" key="2">
    <citation type="submission" date="2025-08" db="UniProtKB">
        <authorList>
            <consortium name="Ensembl"/>
        </authorList>
    </citation>
    <scope>IDENTIFICATION</scope>
    <source>
        <strain evidence="20">breed Abyssinian</strain>
    </source>
</reference>
<dbReference type="InterPro" id="IPR057546">
    <property type="entry name" value="HEAT_GCN1"/>
</dbReference>
<dbReference type="InterPro" id="IPR034085">
    <property type="entry name" value="TOG"/>
</dbReference>
<proteinExistence type="inferred from homology"/>
<dbReference type="SMART" id="SM01349">
    <property type="entry name" value="TOG"/>
    <property type="match status" value="4"/>
</dbReference>
<feature type="compositionally biased region" description="Polar residues" evidence="18">
    <location>
        <begin position="653"/>
        <end position="666"/>
    </location>
</feature>
<dbReference type="PROSITE" id="PS50077">
    <property type="entry name" value="HEAT_REPEAT"/>
    <property type="match status" value="1"/>
</dbReference>
<feature type="compositionally biased region" description="Low complexity" evidence="18">
    <location>
        <begin position="1122"/>
        <end position="1131"/>
    </location>
</feature>